<dbReference type="EMBL" id="NKHZ01000029">
    <property type="protein sequence ID" value="PNS19749.1"/>
    <property type="molecule type" value="Genomic_DNA"/>
</dbReference>
<sequence length="995" mass="109105">MTDLYDDGPAYGHLGEPFYDSNNQQWIWKRSLDHVTYKCIGPPQTVIARPATRDESGADDKTSTRRTEQNRDPELYPTRSYTTLLDKISKHVTSALDRHDSLVGDLLAFGYVNDKLSHRIQPVAAFPTNTARTRLCIMRKHEQRQGWERDRHCHIVVPTIAGEHGLWDAPSPIQQITFCEGSSHYKGILAVRTHQATFLLRGRFSRSPIEGRSDEKASRLKISVLCVVPSGFAGNPQHSHVSINPWYASHFVTIDIAGMWNVWEANSRLDPNDVEEAQSIASGTLEDHSAHDDLSQSSAQHDGWLRALWVRDTDTLLLCSRTSLSVVDIPSNATVSASLESNVKRSVIWILDACSDHQHFDRIFILTTAFLYVARVEKLEPGKDGENQANVEVIHKIRHYRDHEDASLHLVISQDEDSCAVQIVSQLSSIVTCCTFCNTESSGGVVVSLAVDLTLLERPTGIQTRARLSSILQPARWDEIPGSGNDGKALAYHSRGVKFWTLTSMLKDLSIVSQLVAATPASYDGNVIFPPTWRSKMKITASRVGKSAFVVDDDSEEETSMQQESLLQGSSVPRSQSSFSVVNYERIYQHLAEHRAPHGSDMAAAVAKIKTALQASNASPSPMGTLLGFVDSDVNVSDLDEAADAFSRLVSGATGVEGQTLSQIAVLEQAAQPLSIKSIYREIVSLWLSPLSAEVPGRVRLAREQLARRTAATLCLASYTIQPPQPLPEVESQDGSSQNHGPSHFSSQPGSSQLRSSQAPLSHVQSSQPSPSRIDTYAATPASSSPSAALARLSRYTTVTIPAKPLPTSTPATLRILSHWNPASSPEDYNWLATQSHLAHQATEQEQLAHLSEKERSRLERKRQRLETRKRKEEERYASQLSQGIMAPTLGLSQGFSPLAQRGPQVMGGRSGALGQTGFGEMVIRSSPIREGRVQSSGGGDDQGQGAGDVGDGFQSSQLFSSQVPFSPMRSSQVEGRGALMGPPRKRAKRRTEGF</sequence>
<evidence type="ECO:0000313" key="5">
    <source>
        <dbReference type="EMBL" id="PNS19749.1"/>
    </source>
</evidence>
<evidence type="ECO:0000259" key="2">
    <source>
        <dbReference type="Pfam" id="PF10214"/>
    </source>
</evidence>
<dbReference type="InterPro" id="IPR048535">
    <property type="entry name" value="RRN6_beta-prop"/>
</dbReference>
<feature type="region of interest" description="Disordered" evidence="1">
    <location>
        <begin position="931"/>
        <end position="995"/>
    </location>
</feature>
<evidence type="ECO:0008006" key="7">
    <source>
        <dbReference type="Google" id="ProtNLM"/>
    </source>
</evidence>
<feature type="domain" description="RRN6 beta-propeller" evidence="2">
    <location>
        <begin position="100"/>
        <end position="445"/>
    </location>
</feature>
<feature type="compositionally biased region" description="Gly residues" evidence="1">
    <location>
        <begin position="937"/>
        <end position="951"/>
    </location>
</feature>
<dbReference type="InterPro" id="IPR048537">
    <property type="entry name" value="RRN6_HB"/>
</dbReference>
<feature type="compositionally biased region" description="Polar residues" evidence="1">
    <location>
        <begin position="733"/>
        <end position="745"/>
    </location>
</feature>
<feature type="compositionally biased region" description="Polar residues" evidence="1">
    <location>
        <begin position="759"/>
        <end position="773"/>
    </location>
</feature>
<feature type="compositionally biased region" description="Basic and acidic residues" evidence="1">
    <location>
        <begin position="865"/>
        <end position="877"/>
    </location>
</feature>
<gene>
    <name evidence="5" type="ORF">CAC42_7716</name>
</gene>
<evidence type="ECO:0000256" key="1">
    <source>
        <dbReference type="SAM" id="MobiDB-lite"/>
    </source>
</evidence>
<feature type="region of interest" description="Disordered" evidence="1">
    <location>
        <begin position="847"/>
        <end position="880"/>
    </location>
</feature>
<keyword evidence="6" id="KW-1185">Reference proteome</keyword>
<comment type="caution">
    <text evidence="5">The sequence shown here is derived from an EMBL/GenBank/DDBJ whole genome shotgun (WGS) entry which is preliminary data.</text>
</comment>
<dbReference type="InParanoid" id="A0A2K1QXL3"/>
<accession>A0A2K1QXL3</accession>
<name>A0A2K1QXL3_9PEZI</name>
<feature type="compositionally biased region" description="Low complexity" evidence="1">
    <location>
        <begin position="746"/>
        <end position="758"/>
    </location>
</feature>
<reference evidence="5 6" key="1">
    <citation type="submission" date="2017-06" db="EMBL/GenBank/DDBJ databases">
        <title>Draft genome sequence of a variant of Elsinoe murrayae.</title>
        <authorList>
            <person name="Cheng Q."/>
        </authorList>
    </citation>
    <scope>NUCLEOTIDE SEQUENCE [LARGE SCALE GENOMIC DNA]</scope>
    <source>
        <strain evidence="5 6">CQ-2017a</strain>
    </source>
</reference>
<dbReference type="GO" id="GO:0042790">
    <property type="term" value="P:nucleolar large rRNA transcription by RNA polymerase I"/>
    <property type="evidence" value="ECO:0007669"/>
    <property type="project" value="TreeGrafter"/>
</dbReference>
<feature type="domain" description="RRN6 K-rich C-terminal" evidence="3">
    <location>
        <begin position="815"/>
        <end position="995"/>
    </location>
</feature>
<dbReference type="PANTHER" id="PTHR28221">
    <property type="entry name" value="RNA POLYMERASE I-SPECIFIC TRANSCRIPTION INITIATION FACTOR RRN6"/>
    <property type="match status" value="1"/>
</dbReference>
<dbReference type="Pfam" id="PF10214">
    <property type="entry name" value="Rrn6_beta-prop"/>
    <property type="match status" value="1"/>
</dbReference>
<feature type="domain" description="RRN6 helical bundle" evidence="4">
    <location>
        <begin position="547"/>
        <end position="718"/>
    </location>
</feature>
<dbReference type="GO" id="GO:0001163">
    <property type="term" value="F:RNA polymerase I transcription regulatory region sequence-specific DNA binding"/>
    <property type="evidence" value="ECO:0007669"/>
    <property type="project" value="TreeGrafter"/>
</dbReference>
<feature type="region of interest" description="Disordered" evidence="1">
    <location>
        <begin position="46"/>
        <end position="73"/>
    </location>
</feature>
<feature type="region of interest" description="Disordered" evidence="1">
    <location>
        <begin position="724"/>
        <end position="788"/>
    </location>
</feature>
<dbReference type="PANTHER" id="PTHR28221:SF2">
    <property type="entry name" value="RNA POLYMERASE I-SPECIFIC TRANSCRIPTION INITIATION FACTOR RRN6"/>
    <property type="match status" value="1"/>
</dbReference>
<dbReference type="GO" id="GO:0001179">
    <property type="term" value="F:RNA polymerase I general transcription initiation factor binding"/>
    <property type="evidence" value="ECO:0007669"/>
    <property type="project" value="TreeGrafter"/>
</dbReference>
<protein>
    <recommendedName>
        <fullName evidence="7">RNA polymerase I-specific transcription initiation factor RRN6-like protein</fullName>
    </recommendedName>
</protein>
<dbReference type="Proteomes" id="UP000243797">
    <property type="component" value="Unassembled WGS sequence"/>
</dbReference>
<dbReference type="InterPro" id="IPR019350">
    <property type="entry name" value="RNA_pol_I-sp_TIF_RRN6-like"/>
</dbReference>
<dbReference type="Pfam" id="PF20640">
    <property type="entry name" value="Rrn6_HB"/>
    <property type="match status" value="1"/>
</dbReference>
<evidence type="ECO:0000259" key="3">
    <source>
        <dbReference type="Pfam" id="PF20639"/>
    </source>
</evidence>
<dbReference type="GO" id="GO:0070860">
    <property type="term" value="C:RNA polymerase I core factor complex"/>
    <property type="evidence" value="ECO:0007669"/>
    <property type="project" value="TreeGrafter"/>
</dbReference>
<feature type="compositionally biased region" description="Low complexity" evidence="1">
    <location>
        <begin position="776"/>
        <end position="788"/>
    </location>
</feature>
<feature type="compositionally biased region" description="Basic residues" evidence="1">
    <location>
        <begin position="984"/>
        <end position="995"/>
    </location>
</feature>
<proteinExistence type="predicted"/>
<feature type="compositionally biased region" description="Basic and acidic residues" evidence="1">
    <location>
        <begin position="51"/>
        <end position="73"/>
    </location>
</feature>
<dbReference type="OrthoDB" id="4090074at2759"/>
<feature type="compositionally biased region" description="Polar residues" evidence="1">
    <location>
        <begin position="956"/>
        <end position="974"/>
    </location>
</feature>
<evidence type="ECO:0000313" key="6">
    <source>
        <dbReference type="Proteomes" id="UP000243797"/>
    </source>
</evidence>
<organism evidence="5 6">
    <name type="scientific">Sphaceloma murrayae</name>
    <dbReference type="NCBI Taxonomy" id="2082308"/>
    <lineage>
        <taxon>Eukaryota</taxon>
        <taxon>Fungi</taxon>
        <taxon>Dikarya</taxon>
        <taxon>Ascomycota</taxon>
        <taxon>Pezizomycotina</taxon>
        <taxon>Dothideomycetes</taxon>
        <taxon>Dothideomycetidae</taxon>
        <taxon>Myriangiales</taxon>
        <taxon>Elsinoaceae</taxon>
        <taxon>Sphaceloma</taxon>
    </lineage>
</organism>
<dbReference type="Pfam" id="PF20639">
    <property type="entry name" value="Rrn6_K-rich"/>
    <property type="match status" value="1"/>
</dbReference>
<dbReference type="InterPro" id="IPR048536">
    <property type="entry name" value="Rrn6_K-rich"/>
</dbReference>
<evidence type="ECO:0000259" key="4">
    <source>
        <dbReference type="Pfam" id="PF20640"/>
    </source>
</evidence>
<dbReference type="AlphaFoldDB" id="A0A2K1QXL3"/>
<dbReference type="STRING" id="2082308.A0A2K1QXL3"/>